<organism evidence="1 2">
    <name type="scientific">Collimonas pratensis</name>
    <dbReference type="NCBI Taxonomy" id="279113"/>
    <lineage>
        <taxon>Bacteria</taxon>
        <taxon>Pseudomonadati</taxon>
        <taxon>Pseudomonadota</taxon>
        <taxon>Betaproteobacteria</taxon>
        <taxon>Burkholderiales</taxon>
        <taxon>Oxalobacteraceae</taxon>
        <taxon>Collimonas</taxon>
    </lineage>
</organism>
<name>A0ABM5Z0K5_9BURK</name>
<gene>
    <name evidence="1" type="ORF">CPter291_0291</name>
</gene>
<protein>
    <submittedName>
        <fullName evidence="1">Uncharacterized protein</fullName>
    </submittedName>
</protein>
<sequence>MIFAFWDPAILGTLVGQKDDSTLHVPGPVLSARQRSKLLAGMSAWWYWDRNGQQHQMRDDTPHADVDQVVLPLKLTSIQVDMLVEASVPDHLLGHIKDIQPQLLFDLPEAEQYARVEQHLLEARKLNLRGMQDIINYICAGLIYGSKMQHDSVMAGLLSNVKTGNISLSEALEQFP</sequence>
<dbReference type="Proteomes" id="UP000074914">
    <property type="component" value="Chromosome"/>
</dbReference>
<keyword evidence="2" id="KW-1185">Reference proteome</keyword>
<reference evidence="1 2" key="1">
    <citation type="submission" date="2015-11" db="EMBL/GenBank/DDBJ databases">
        <title>Exploring the genomic traits of fungus-feeding bacterial genus Collimonas.</title>
        <authorList>
            <person name="Song C."/>
            <person name="Schmidt R."/>
            <person name="de Jager V."/>
            <person name="Krzyzanowska D."/>
            <person name="Jongedijk E."/>
            <person name="Cankar K."/>
            <person name="Beekwilder J."/>
            <person name="van Veen A."/>
            <person name="de Boer W."/>
            <person name="van Veen J.A."/>
            <person name="Garbeva P."/>
        </authorList>
    </citation>
    <scope>NUCLEOTIDE SEQUENCE [LARGE SCALE GENOMIC DNA]</scope>
    <source>
        <strain evidence="1 2">Ter291</strain>
    </source>
</reference>
<evidence type="ECO:0000313" key="1">
    <source>
        <dbReference type="EMBL" id="AMP12586.1"/>
    </source>
</evidence>
<dbReference type="EMBL" id="CP013236">
    <property type="protein sequence ID" value="AMP12586.1"/>
    <property type="molecule type" value="Genomic_DNA"/>
</dbReference>
<accession>A0ABM5Z0K5</accession>
<proteinExistence type="predicted"/>
<evidence type="ECO:0000313" key="2">
    <source>
        <dbReference type="Proteomes" id="UP000074914"/>
    </source>
</evidence>